<feature type="compositionally biased region" description="Polar residues" evidence="1">
    <location>
        <begin position="177"/>
        <end position="186"/>
    </location>
</feature>
<feature type="region of interest" description="Disordered" evidence="1">
    <location>
        <begin position="1"/>
        <end position="28"/>
    </location>
</feature>
<feature type="compositionally biased region" description="Polar residues" evidence="1">
    <location>
        <begin position="16"/>
        <end position="27"/>
    </location>
</feature>
<organism evidence="2 3">
    <name type="scientific">Colletotrichum incanum</name>
    <name type="common">Soybean anthracnose fungus</name>
    <dbReference type="NCBI Taxonomy" id="1573173"/>
    <lineage>
        <taxon>Eukaryota</taxon>
        <taxon>Fungi</taxon>
        <taxon>Dikarya</taxon>
        <taxon>Ascomycota</taxon>
        <taxon>Pezizomycotina</taxon>
        <taxon>Sordariomycetes</taxon>
        <taxon>Hypocreomycetidae</taxon>
        <taxon>Glomerellales</taxon>
        <taxon>Glomerellaceae</taxon>
        <taxon>Colletotrichum</taxon>
        <taxon>Colletotrichum spaethianum species complex</taxon>
    </lineage>
</organism>
<gene>
    <name evidence="2" type="ORF">CI238_06757</name>
</gene>
<comment type="caution">
    <text evidence="2">The sequence shown here is derived from an EMBL/GenBank/DDBJ whole genome shotgun (WGS) entry which is preliminary data.</text>
</comment>
<protein>
    <submittedName>
        <fullName evidence="2">Wd domain-containing protein</fullName>
    </submittedName>
</protein>
<evidence type="ECO:0000313" key="2">
    <source>
        <dbReference type="EMBL" id="KZL82083.1"/>
    </source>
</evidence>
<dbReference type="AlphaFoldDB" id="A0A167C3H8"/>
<evidence type="ECO:0000313" key="3">
    <source>
        <dbReference type="Proteomes" id="UP000076584"/>
    </source>
</evidence>
<keyword evidence="3" id="KW-1185">Reference proteome</keyword>
<feature type="compositionally biased region" description="Polar residues" evidence="1">
    <location>
        <begin position="476"/>
        <end position="485"/>
    </location>
</feature>
<feature type="region of interest" description="Disordered" evidence="1">
    <location>
        <begin position="154"/>
        <end position="255"/>
    </location>
</feature>
<evidence type="ECO:0000256" key="1">
    <source>
        <dbReference type="SAM" id="MobiDB-lite"/>
    </source>
</evidence>
<dbReference type="Proteomes" id="UP000076584">
    <property type="component" value="Unassembled WGS sequence"/>
</dbReference>
<feature type="region of interest" description="Disordered" evidence="1">
    <location>
        <begin position="380"/>
        <end position="491"/>
    </location>
</feature>
<dbReference type="OrthoDB" id="1045822at2759"/>
<name>A0A167C3H8_COLIC</name>
<feature type="compositionally biased region" description="Polar residues" evidence="1">
    <location>
        <begin position="381"/>
        <end position="405"/>
    </location>
</feature>
<feature type="compositionally biased region" description="Basic and acidic residues" evidence="1">
    <location>
        <begin position="421"/>
        <end position="437"/>
    </location>
</feature>
<proteinExistence type="predicted"/>
<accession>A0A167C3H8</accession>
<sequence>MFSPPSLTTEKPAKNGRNSTETVQQRPSMLGTVRSHKWLAKQRPHITNEAACCPCVVYARTAERLERAAYDEDPLAPPSGGCNSTCWSCFLSSAICNWKEPLRDQRGDIRNRYAITGSMDDDDVNACAHPFWTLMLNHNEVLIREKICRDLKTYPFPPGPPPKEIRRFKAQPDNPYKSPSQMQMKTKNLPRILELPESGNSTGRHEPPSTLTSPELGKVEPETSSQSPPLRDHKRQDTPARSPDVLRSPLLDPRDPHVTVADFAEPHRLNQDPKKLVAMKQYPHTVHNDPLFGIAEEVHPHTVHNDPTAQVARRLAPHQIMKDPRTPVVKATAPHSVHHDPTVKVAEEPMQHSVHDDQTANVTNSVYDHRLSQDCVAPVSTRMNPHSINDDQTAGIPSQPASHSLSGDPMVARSENAAPHSVHDEPAVKVAEDEPKQHALHTSAAARAPEKKPSPHQLGDIGRSATAPAELDKKSATVSVDTSAQVAGGGK</sequence>
<reference evidence="2 3" key="1">
    <citation type="submission" date="2015-06" db="EMBL/GenBank/DDBJ databases">
        <title>Survival trade-offs in plant roots during colonization by closely related pathogenic and mutualistic fungi.</title>
        <authorList>
            <person name="Hacquard S."/>
            <person name="Kracher B."/>
            <person name="Hiruma K."/>
            <person name="Weinman A."/>
            <person name="Muench P."/>
            <person name="Garrido Oter R."/>
            <person name="Ver Loren van Themaat E."/>
            <person name="Dallerey J.-F."/>
            <person name="Damm U."/>
            <person name="Henrissat B."/>
            <person name="Lespinet O."/>
            <person name="Thon M."/>
            <person name="Kemen E."/>
            <person name="McHardy A.C."/>
            <person name="Schulze-Lefert P."/>
            <person name="O'Connell R.J."/>
        </authorList>
    </citation>
    <scope>NUCLEOTIDE SEQUENCE [LARGE SCALE GENOMIC DNA]</scope>
    <source>
        <strain evidence="2 3">MAFF 238704</strain>
    </source>
</reference>
<dbReference type="EMBL" id="LFIW01001518">
    <property type="protein sequence ID" value="KZL82083.1"/>
    <property type="molecule type" value="Genomic_DNA"/>
</dbReference>